<accession>A0A0M2PWB4</accession>
<evidence type="ECO:0000313" key="4">
    <source>
        <dbReference type="Proteomes" id="UP000034681"/>
    </source>
</evidence>
<comment type="caution">
    <text evidence="3">The sequence shown here is derived from an EMBL/GenBank/DDBJ whole genome shotgun (WGS) entry which is preliminary data.</text>
</comment>
<feature type="transmembrane region" description="Helical" evidence="1">
    <location>
        <begin position="45"/>
        <end position="62"/>
    </location>
</feature>
<keyword evidence="1" id="KW-1133">Transmembrane helix</keyword>
<dbReference type="EMBL" id="AJTX02000007">
    <property type="protein sequence ID" value="KKI98666.1"/>
    <property type="molecule type" value="Genomic_DNA"/>
</dbReference>
<keyword evidence="1" id="KW-0472">Membrane</keyword>
<dbReference type="eggNOG" id="COG4298">
    <property type="taxonomic scope" value="Bacteria"/>
</dbReference>
<evidence type="ECO:0000256" key="1">
    <source>
        <dbReference type="SAM" id="Phobius"/>
    </source>
</evidence>
<dbReference type="Pfam" id="PF05360">
    <property type="entry name" value="YiaAB"/>
    <property type="match status" value="1"/>
</dbReference>
<name>A0A0M2PWB4_PROHO</name>
<organism evidence="3 4">
    <name type="scientific">Prochlorothrix hollandica PCC 9006 = CALU 1027</name>
    <dbReference type="NCBI Taxonomy" id="317619"/>
    <lineage>
        <taxon>Bacteria</taxon>
        <taxon>Bacillati</taxon>
        <taxon>Cyanobacteriota</taxon>
        <taxon>Cyanophyceae</taxon>
        <taxon>Prochlorotrichales</taxon>
        <taxon>Prochlorotrichaceae</taxon>
        <taxon>Prochlorothrix</taxon>
    </lineage>
</organism>
<dbReference type="InterPro" id="IPR008024">
    <property type="entry name" value="YiaAB"/>
</dbReference>
<dbReference type="AlphaFoldDB" id="A0A0M2PWB4"/>
<keyword evidence="1" id="KW-0812">Transmembrane</keyword>
<evidence type="ECO:0000259" key="2">
    <source>
        <dbReference type="Pfam" id="PF05360"/>
    </source>
</evidence>
<sequence>MESTVFSRIKDTNAWLFQVWLSWFLAMAFTGIGIAFLPVNPWQRAFLGMGFVFSINSSFVLAKTVRDRHESSQVTARIDEARIEKILSDNHPLK</sequence>
<protein>
    <submittedName>
        <fullName evidence="3">YiaAB two helix domain-containing protein</fullName>
    </submittedName>
</protein>
<dbReference type="Proteomes" id="UP000034681">
    <property type="component" value="Unassembled WGS sequence"/>
</dbReference>
<feature type="domain" description="YiaAB two helix" evidence="2">
    <location>
        <begin position="15"/>
        <end position="67"/>
    </location>
</feature>
<proteinExistence type="predicted"/>
<dbReference type="STRING" id="317619.GCA_000332315_01639"/>
<keyword evidence="4" id="KW-1185">Reference proteome</keyword>
<reference evidence="3" key="1">
    <citation type="submission" date="2012-04" db="EMBL/GenBank/DDBJ databases">
        <authorList>
            <person name="Borisov I.G."/>
            <person name="Ivanikova N.V."/>
            <person name="Pinevich A.V."/>
        </authorList>
    </citation>
    <scope>NUCLEOTIDE SEQUENCE [LARGE SCALE GENOMIC DNA]</scope>
    <source>
        <strain evidence="3">CALU 1027</strain>
    </source>
</reference>
<evidence type="ECO:0000313" key="3">
    <source>
        <dbReference type="EMBL" id="KKI98666.1"/>
    </source>
</evidence>
<dbReference type="OrthoDB" id="163792at2"/>
<dbReference type="RefSeq" id="WP_017712145.1">
    <property type="nucleotide sequence ID" value="NZ_KB235936.1"/>
</dbReference>
<feature type="transmembrane region" description="Helical" evidence="1">
    <location>
        <begin position="20"/>
        <end position="39"/>
    </location>
</feature>
<gene>
    <name evidence="3" type="ORF">PROH_17580</name>
</gene>